<evidence type="ECO:0000313" key="3">
    <source>
        <dbReference type="Proteomes" id="UP000324022"/>
    </source>
</evidence>
<dbReference type="Proteomes" id="UP000324022">
    <property type="component" value="Unassembled WGS sequence"/>
</dbReference>
<dbReference type="AlphaFoldDB" id="A0A5C3DWK8"/>
<feature type="chain" id="PRO_5022785825" evidence="1">
    <location>
        <begin position="21"/>
        <end position="155"/>
    </location>
</feature>
<accession>A0A5C3DWK8</accession>
<feature type="signal peptide" evidence="1">
    <location>
        <begin position="1"/>
        <end position="20"/>
    </location>
</feature>
<organism evidence="2 3">
    <name type="scientific">Ustilago trichophora</name>
    <dbReference type="NCBI Taxonomy" id="86804"/>
    <lineage>
        <taxon>Eukaryota</taxon>
        <taxon>Fungi</taxon>
        <taxon>Dikarya</taxon>
        <taxon>Basidiomycota</taxon>
        <taxon>Ustilaginomycotina</taxon>
        <taxon>Ustilaginomycetes</taxon>
        <taxon>Ustilaginales</taxon>
        <taxon>Ustilaginaceae</taxon>
        <taxon>Ustilago</taxon>
    </lineage>
</organism>
<keyword evidence="3" id="KW-1185">Reference proteome</keyword>
<keyword evidence="1" id="KW-0732">Signal</keyword>
<gene>
    <name evidence="2" type="ORF">UTRI_01063_B</name>
</gene>
<proteinExistence type="predicted"/>
<name>A0A5C3DWK8_9BASI</name>
<evidence type="ECO:0000256" key="1">
    <source>
        <dbReference type="SAM" id="SignalP"/>
    </source>
</evidence>
<sequence length="155" mass="17920">MKISFYILLSILAFAGLSSGKDSSDHSKKIFGLVQDNEKYHLLCDVLKSTPQIPFHPVPYGCFDTRYHIADNLSNPDPAKLRGYIDDSGKRFVLFPQAVVTLRNLEIHVKTLTNTKKHRKDKEQGCVYVKVYRLPKREIQVREIWCPKQFLPMII</sequence>
<evidence type="ECO:0000313" key="2">
    <source>
        <dbReference type="EMBL" id="SPO21576.1"/>
    </source>
</evidence>
<reference evidence="2 3" key="1">
    <citation type="submission" date="2018-03" db="EMBL/GenBank/DDBJ databases">
        <authorList>
            <person name="Guldener U."/>
        </authorList>
    </citation>
    <scope>NUCLEOTIDE SEQUENCE [LARGE SCALE GENOMIC DNA]</scope>
    <source>
        <strain evidence="2 3">NBRC100155</strain>
    </source>
</reference>
<protein>
    <submittedName>
        <fullName evidence="2">Related to conserved hypothetical Ustilaginaceae-specific protein</fullName>
    </submittedName>
</protein>
<dbReference type="OrthoDB" id="2553433at2759"/>
<dbReference type="EMBL" id="OOIN01000003">
    <property type="protein sequence ID" value="SPO21576.1"/>
    <property type="molecule type" value="Genomic_DNA"/>
</dbReference>